<dbReference type="InterPro" id="IPR029154">
    <property type="entry name" value="HIBADH-like_NADP-bd"/>
</dbReference>
<dbReference type="GO" id="GO:0051287">
    <property type="term" value="F:NAD binding"/>
    <property type="evidence" value="ECO:0007669"/>
    <property type="project" value="InterPro"/>
</dbReference>
<protein>
    <submittedName>
        <fullName evidence="7">3-hydroxyisobutyrate dehydrogenase</fullName>
    </submittedName>
</protein>
<dbReference type="Proteomes" id="UP000276443">
    <property type="component" value="Unassembled WGS sequence"/>
</dbReference>
<dbReference type="InterPro" id="IPR015815">
    <property type="entry name" value="HIBADH-related"/>
</dbReference>
<dbReference type="GO" id="GO:0050661">
    <property type="term" value="F:NADP binding"/>
    <property type="evidence" value="ECO:0007669"/>
    <property type="project" value="InterPro"/>
</dbReference>
<dbReference type="RefSeq" id="WP_170158560.1">
    <property type="nucleotide sequence ID" value="NZ_RKRF01000010.1"/>
</dbReference>
<evidence type="ECO:0000256" key="4">
    <source>
        <dbReference type="PIRSR" id="PIRSR000103-1"/>
    </source>
</evidence>
<evidence type="ECO:0000313" key="7">
    <source>
        <dbReference type="EMBL" id="RPF52219.1"/>
    </source>
</evidence>
<evidence type="ECO:0000256" key="2">
    <source>
        <dbReference type="ARBA" id="ARBA00023002"/>
    </source>
</evidence>
<dbReference type="EMBL" id="RKRF01000010">
    <property type="protein sequence ID" value="RPF52219.1"/>
    <property type="molecule type" value="Genomic_DNA"/>
</dbReference>
<dbReference type="SUPFAM" id="SSF51735">
    <property type="entry name" value="NAD(P)-binding Rossmann-fold domains"/>
    <property type="match status" value="1"/>
</dbReference>
<accession>A0A3N5B534</accession>
<feature type="active site" evidence="4">
    <location>
        <position position="168"/>
    </location>
</feature>
<comment type="caution">
    <text evidence="7">The sequence shown here is derived from an EMBL/GenBank/DDBJ whole genome shotgun (WGS) entry which is preliminary data.</text>
</comment>
<keyword evidence="3" id="KW-0520">NAD</keyword>
<dbReference type="PANTHER" id="PTHR22981:SF7">
    <property type="entry name" value="3-HYDROXYISOBUTYRATE DEHYDROGENASE, MITOCHONDRIAL"/>
    <property type="match status" value="1"/>
</dbReference>
<evidence type="ECO:0000259" key="6">
    <source>
        <dbReference type="Pfam" id="PF14833"/>
    </source>
</evidence>
<feature type="domain" description="6-phosphogluconate dehydrogenase NADP-binding" evidence="5">
    <location>
        <begin position="3"/>
        <end position="154"/>
    </location>
</feature>
<organism evidence="7 8">
    <name type="scientific">Aquisalibacillus elongatus</name>
    <dbReference type="NCBI Taxonomy" id="485577"/>
    <lineage>
        <taxon>Bacteria</taxon>
        <taxon>Bacillati</taxon>
        <taxon>Bacillota</taxon>
        <taxon>Bacilli</taxon>
        <taxon>Bacillales</taxon>
        <taxon>Bacillaceae</taxon>
        <taxon>Aquisalibacillus</taxon>
    </lineage>
</organism>
<dbReference type="Gene3D" id="1.10.1040.10">
    <property type="entry name" value="N-(1-d-carboxylethyl)-l-norvaline Dehydrogenase, domain 2"/>
    <property type="match status" value="1"/>
</dbReference>
<dbReference type="Pfam" id="PF14833">
    <property type="entry name" value="NAD_binding_11"/>
    <property type="match status" value="1"/>
</dbReference>
<dbReference type="InterPro" id="IPR008927">
    <property type="entry name" value="6-PGluconate_DH-like_C_sf"/>
</dbReference>
<dbReference type="SUPFAM" id="SSF48179">
    <property type="entry name" value="6-phosphogluconate dehydrogenase C-terminal domain-like"/>
    <property type="match status" value="1"/>
</dbReference>
<dbReference type="InterPro" id="IPR006115">
    <property type="entry name" value="6PGDH_NADP-bd"/>
</dbReference>
<feature type="domain" description="3-hydroxyisobutyrate dehydrogenase-like NAD-binding" evidence="6">
    <location>
        <begin position="162"/>
        <end position="283"/>
    </location>
</feature>
<sequence length="286" mass="31481">MKNIGVIGCGLMGGGIAKTLLREGFNVTVFDINKNNTNLLAEMGAIEAKNVQEIGLKSEAVILSLPSPEIIKETVTEILKTLPKGHMILDMSTNDVEMTRQLHTTCLEKDIIFFDCPLSGGPQGAENGELIIFCGGDENHYTRLRPLFDSIGEYDEYVGPSGSGQIIKLCHNMLVAGIIHLLSETLMTGEQAGVSMEKLANIFQKGTGHTRVMNVFGPNILNQTFDQVKFSLNHMTKDLSLYMNLADNVHSPTMMSQKIHQIYRDAQSNGKGEMDSTAIYQWLKSL</sequence>
<evidence type="ECO:0000259" key="5">
    <source>
        <dbReference type="Pfam" id="PF03446"/>
    </source>
</evidence>
<dbReference type="InterPro" id="IPR036291">
    <property type="entry name" value="NAD(P)-bd_dom_sf"/>
</dbReference>
<comment type="similarity">
    <text evidence="1">Belongs to the HIBADH-related family.</text>
</comment>
<evidence type="ECO:0000313" key="8">
    <source>
        <dbReference type="Proteomes" id="UP000276443"/>
    </source>
</evidence>
<proteinExistence type="inferred from homology"/>
<gene>
    <name evidence="7" type="ORF">EDC24_2211</name>
</gene>
<evidence type="ECO:0000256" key="1">
    <source>
        <dbReference type="ARBA" id="ARBA00009080"/>
    </source>
</evidence>
<keyword evidence="8" id="KW-1185">Reference proteome</keyword>
<dbReference type="GO" id="GO:0016616">
    <property type="term" value="F:oxidoreductase activity, acting on the CH-OH group of donors, NAD or NADP as acceptor"/>
    <property type="evidence" value="ECO:0007669"/>
    <property type="project" value="TreeGrafter"/>
</dbReference>
<keyword evidence="2" id="KW-0560">Oxidoreductase</keyword>
<reference evidence="7 8" key="1">
    <citation type="submission" date="2018-11" db="EMBL/GenBank/DDBJ databases">
        <title>Genomic Encyclopedia of Type Strains, Phase IV (KMG-IV): sequencing the most valuable type-strain genomes for metagenomic binning, comparative biology and taxonomic classification.</title>
        <authorList>
            <person name="Goeker M."/>
        </authorList>
    </citation>
    <scope>NUCLEOTIDE SEQUENCE [LARGE SCALE GENOMIC DNA]</scope>
    <source>
        <strain evidence="7 8">DSM 18090</strain>
    </source>
</reference>
<dbReference type="PANTHER" id="PTHR22981">
    <property type="entry name" value="3-HYDROXYISOBUTYRATE DEHYDROGENASE-RELATED"/>
    <property type="match status" value="1"/>
</dbReference>
<dbReference type="InterPro" id="IPR013328">
    <property type="entry name" value="6PGD_dom2"/>
</dbReference>
<name>A0A3N5B534_9BACI</name>
<dbReference type="PIRSF" id="PIRSF000103">
    <property type="entry name" value="HIBADH"/>
    <property type="match status" value="1"/>
</dbReference>
<dbReference type="AlphaFoldDB" id="A0A3N5B534"/>
<dbReference type="Gene3D" id="3.40.50.720">
    <property type="entry name" value="NAD(P)-binding Rossmann-like Domain"/>
    <property type="match status" value="1"/>
</dbReference>
<dbReference type="Pfam" id="PF03446">
    <property type="entry name" value="NAD_binding_2"/>
    <property type="match status" value="1"/>
</dbReference>
<evidence type="ECO:0000256" key="3">
    <source>
        <dbReference type="ARBA" id="ARBA00023027"/>
    </source>
</evidence>